<dbReference type="InterPro" id="IPR001898">
    <property type="entry name" value="SLC13A/DASS"/>
</dbReference>
<comment type="subcellular location">
    <subcellularLocation>
        <location evidence="1">Membrane</location>
        <topology evidence="1">Multi-pass membrane protein</topology>
    </subcellularLocation>
</comment>
<evidence type="ECO:0000313" key="8">
    <source>
        <dbReference type="Proteomes" id="UP000178082"/>
    </source>
</evidence>
<dbReference type="GO" id="GO:0008514">
    <property type="term" value="F:organic anion transmembrane transporter activity"/>
    <property type="evidence" value="ECO:0007669"/>
    <property type="project" value="UniProtKB-ARBA"/>
</dbReference>
<evidence type="ECO:0000256" key="5">
    <source>
        <dbReference type="ARBA" id="ARBA00023136"/>
    </source>
</evidence>
<evidence type="ECO:0000313" key="7">
    <source>
        <dbReference type="EMBL" id="OGL51372.1"/>
    </source>
</evidence>
<keyword evidence="4 6" id="KW-1133">Transmembrane helix</keyword>
<feature type="transmembrane region" description="Helical" evidence="6">
    <location>
        <begin position="183"/>
        <end position="202"/>
    </location>
</feature>
<dbReference type="InterPro" id="IPR030676">
    <property type="entry name" value="CitT-rel"/>
</dbReference>
<dbReference type="PIRSF" id="PIRSF002457">
    <property type="entry name" value="DASS"/>
    <property type="match status" value="1"/>
</dbReference>
<evidence type="ECO:0000256" key="1">
    <source>
        <dbReference type="ARBA" id="ARBA00004141"/>
    </source>
</evidence>
<evidence type="ECO:0000256" key="6">
    <source>
        <dbReference type="SAM" id="Phobius"/>
    </source>
</evidence>
<gene>
    <name evidence="7" type="ORF">A3G31_01645</name>
</gene>
<feature type="transmembrane region" description="Helical" evidence="6">
    <location>
        <begin position="409"/>
        <end position="433"/>
    </location>
</feature>
<feature type="transmembrane region" description="Helical" evidence="6">
    <location>
        <begin position="280"/>
        <end position="313"/>
    </location>
</feature>
<name>A0A1F7SC64_9BACT</name>
<reference evidence="7 8" key="1">
    <citation type="journal article" date="2016" name="Nat. Commun.">
        <title>Thousands of microbial genomes shed light on interconnected biogeochemical processes in an aquifer system.</title>
        <authorList>
            <person name="Anantharaman K."/>
            <person name="Brown C.T."/>
            <person name="Hug L.A."/>
            <person name="Sharon I."/>
            <person name="Castelle C.J."/>
            <person name="Probst A.J."/>
            <person name="Thomas B.C."/>
            <person name="Singh A."/>
            <person name="Wilkins M.J."/>
            <person name="Karaoz U."/>
            <person name="Brodie E.L."/>
            <person name="Williams K.H."/>
            <person name="Hubbard S.S."/>
            <person name="Banfield J.F."/>
        </authorList>
    </citation>
    <scope>NUCLEOTIDE SEQUENCE [LARGE SCALE GENOMIC DNA]</scope>
</reference>
<dbReference type="PANTHER" id="PTHR10283">
    <property type="entry name" value="SOLUTE CARRIER FAMILY 13 MEMBER"/>
    <property type="match status" value="1"/>
</dbReference>
<feature type="transmembrane region" description="Helical" evidence="6">
    <location>
        <begin position="386"/>
        <end position="403"/>
    </location>
</feature>
<dbReference type="PANTHER" id="PTHR10283:SF82">
    <property type="entry name" value="SOLUTE CARRIER FAMILY 13 MEMBER 2"/>
    <property type="match status" value="1"/>
</dbReference>
<dbReference type="Pfam" id="PF00939">
    <property type="entry name" value="Na_sulph_symp"/>
    <property type="match status" value="1"/>
</dbReference>
<accession>A0A1F7SC64</accession>
<dbReference type="GO" id="GO:0005886">
    <property type="term" value="C:plasma membrane"/>
    <property type="evidence" value="ECO:0007669"/>
    <property type="project" value="TreeGrafter"/>
</dbReference>
<feature type="transmembrane region" description="Helical" evidence="6">
    <location>
        <begin position="445"/>
        <end position="468"/>
    </location>
</feature>
<dbReference type="EMBL" id="MGDI01000043">
    <property type="protein sequence ID" value="OGL51372.1"/>
    <property type="molecule type" value="Genomic_DNA"/>
</dbReference>
<comment type="similarity">
    <text evidence="2">Belongs to the SLC13A/DASS transporter (TC 2.A.47) family. DIT1 subfamily.</text>
</comment>
<feature type="transmembrane region" description="Helical" evidence="6">
    <location>
        <begin position="98"/>
        <end position="123"/>
    </location>
</feature>
<evidence type="ECO:0000256" key="2">
    <source>
        <dbReference type="ARBA" id="ARBA00007349"/>
    </source>
</evidence>
<evidence type="ECO:0000256" key="4">
    <source>
        <dbReference type="ARBA" id="ARBA00022989"/>
    </source>
</evidence>
<dbReference type="AlphaFoldDB" id="A0A1F7SC64"/>
<evidence type="ECO:0000256" key="3">
    <source>
        <dbReference type="ARBA" id="ARBA00022692"/>
    </source>
</evidence>
<comment type="caution">
    <text evidence="7">The sequence shown here is derived from an EMBL/GenBank/DDBJ whole genome shotgun (WGS) entry which is preliminary data.</text>
</comment>
<feature type="transmembrane region" description="Helical" evidence="6">
    <location>
        <begin position="223"/>
        <end position="246"/>
    </location>
</feature>
<proteinExistence type="inferred from homology"/>
<keyword evidence="3 6" id="KW-0812">Transmembrane</keyword>
<dbReference type="Proteomes" id="UP000178082">
    <property type="component" value="Unassembled WGS sequence"/>
</dbReference>
<feature type="transmembrane region" description="Helical" evidence="6">
    <location>
        <begin position="356"/>
        <end position="379"/>
    </location>
</feature>
<dbReference type="STRING" id="1817883.A3G31_01645"/>
<protein>
    <submittedName>
        <fullName evidence="7">Anion transporter</fullName>
    </submittedName>
</protein>
<feature type="transmembrane region" description="Helical" evidence="6">
    <location>
        <begin position="50"/>
        <end position="78"/>
    </location>
</feature>
<organism evidence="7 8">
    <name type="scientific">Candidatus Schekmanbacteria bacterium RIFCSPLOWO2_12_FULL_38_15</name>
    <dbReference type="NCBI Taxonomy" id="1817883"/>
    <lineage>
        <taxon>Bacteria</taxon>
        <taxon>Candidatus Schekmaniibacteriota</taxon>
    </lineage>
</organism>
<feature type="transmembrane region" description="Helical" evidence="6">
    <location>
        <begin position="325"/>
        <end position="344"/>
    </location>
</feature>
<feature type="transmembrane region" description="Helical" evidence="6">
    <location>
        <begin position="135"/>
        <end position="163"/>
    </location>
</feature>
<keyword evidence="5 6" id="KW-0472">Membrane</keyword>
<dbReference type="GO" id="GO:1905039">
    <property type="term" value="P:carboxylic acid transmembrane transport"/>
    <property type="evidence" value="ECO:0007669"/>
    <property type="project" value="UniProtKB-ARBA"/>
</dbReference>
<dbReference type="NCBIfam" id="TIGR00785">
    <property type="entry name" value="dass"/>
    <property type="match status" value="1"/>
</dbReference>
<sequence length="475" mass="51695">MSQPVDTRPFWAILLSKIYRPAVFAFVIILFLFIIKMPTPDGLTEEGQRAIAVFSVCLILWVTSLIPLQITSLLAIILLPLMGIMDSKKAYSLFGNEAVFFILGAFILAAAMMASGLSTRLALAVLSRFDKTPKSLLLAMFLFPAFLSFLMSEHAVAAMMFPITLEIAKSLKLSTNDSNYGKAIFLAPTWGVIIGGVATFLGGARNPLAVGILKETTGKSIGFFEWMIAVVPTVMVMLCIAFFLLLKFFKPEIDDIKNAREVLEHKNKELGNLSKNEKGIAILMVITIFCWIFFGEKIGLANIAIAAVVLTFVFKLVKWKHVEQYVNWGIILMYGGAIALGFGIEKSGAAQWAASVTISSFVTSPFFVIIILSSLSLLLTEGVSNSAVVAILMPVGISIAKSYNIDPKIITLIIAVPSGLDFCLPMGTPANAIAYSSGYIKLKDLLVPGAVLGIVSLLVFLLMVKFYWPMLGMNI</sequence>
<feature type="transmembrane region" description="Helical" evidence="6">
    <location>
        <begin position="18"/>
        <end position="38"/>
    </location>
</feature>